<dbReference type="EMBL" id="CP005996">
    <property type="protein sequence ID" value="AGS38821.1"/>
    <property type="molecule type" value="Genomic_DNA"/>
</dbReference>
<organism evidence="1 2">
    <name type="scientific">Cycloclasticus zancles 78-ME</name>
    <dbReference type="NCBI Taxonomy" id="1198232"/>
    <lineage>
        <taxon>Bacteria</taxon>
        <taxon>Pseudomonadati</taxon>
        <taxon>Pseudomonadota</taxon>
        <taxon>Gammaproteobacteria</taxon>
        <taxon>Thiotrichales</taxon>
        <taxon>Piscirickettsiaceae</taxon>
        <taxon>Cycloclasticus</taxon>
    </lineage>
</organism>
<proteinExistence type="predicted"/>
<reference evidence="2" key="2">
    <citation type="journal article" date="2016" name="Environ. Microbiol. Rep.">
        <title>Analysis of defence systems and a conjugative IncP-1 plasmid in the marine polyaromatic hydrocarbons-degrading bacterium Cycloclasticus sp. 78-ME.</title>
        <authorList>
            <person name="Yakimov M.M."/>
            <person name="Crisafi F."/>
            <person name="Messina E."/>
            <person name="Smedile F."/>
            <person name="Lopatina A."/>
            <person name="Denaro R."/>
            <person name="Pieper D.H."/>
            <person name="Golyshin P.N."/>
            <person name="Giuliano L."/>
        </authorList>
    </citation>
    <scope>NUCLEOTIDE SEQUENCE [LARGE SCALE GENOMIC DNA]</scope>
    <source>
        <strain evidence="2">78-ME</strain>
    </source>
</reference>
<reference evidence="1 2" key="1">
    <citation type="submission" date="2013-05" db="EMBL/GenBank/DDBJ databases">
        <title>Between feast and famine: a lifestyle of most important marine PAH-degrading bacterium Cycloclasticus sp. 7ME.</title>
        <authorList>
            <person name="Yakimov M.M."/>
            <person name="Messina E."/>
            <person name="Genovese M."/>
            <person name="Denaro R."/>
            <person name="Crisafi F."/>
            <person name="Russo D."/>
            <person name="Cappello S."/>
            <person name="Santisi S."/>
            <person name="Smedile F."/>
            <person name="Golyshina O.V."/>
            <person name="Tran H."/>
            <person name="Pieper D.H."/>
            <person name="Golyshin P.N."/>
            <person name="Giuliano L."/>
        </authorList>
    </citation>
    <scope>NUCLEOTIDE SEQUENCE [LARGE SCALE GENOMIC DNA]</scope>
    <source>
        <strain evidence="1 2">78-ME</strain>
    </source>
</reference>
<keyword evidence="2" id="KW-1185">Reference proteome</keyword>
<evidence type="ECO:0000313" key="1">
    <source>
        <dbReference type="EMBL" id="AGS38821.1"/>
    </source>
</evidence>
<dbReference type="AlphaFoldDB" id="S5T4V0"/>
<evidence type="ECO:0000313" key="2">
    <source>
        <dbReference type="Proteomes" id="UP000015380"/>
    </source>
</evidence>
<protein>
    <submittedName>
        <fullName evidence="1">Uncharacterized protein</fullName>
    </submittedName>
</protein>
<dbReference type="KEGG" id="cza:CYCME_0480"/>
<dbReference type="HOGENOM" id="CLU_2768934_0_0_6"/>
<name>S5T4V0_9GAMM</name>
<gene>
    <name evidence="1" type="ORF">CYCME_0480</name>
</gene>
<dbReference type="Proteomes" id="UP000015380">
    <property type="component" value="Chromosome"/>
</dbReference>
<accession>S5T4V0</accession>
<sequence length="69" mass="7676">MPPLCPKPESLRAFALLPLRWAKRIRLTSLQSQLITGKPVNSLMVHLPERFRANCAFGVGVIPISPKRG</sequence>